<dbReference type="OMA" id="WNQLRLH"/>
<name>A0A0E1RX66_COCIM</name>
<dbReference type="RefSeq" id="XP_001241876.2">
    <property type="nucleotide sequence ID" value="XM_001241875.2"/>
</dbReference>
<dbReference type="GO" id="GO:0032259">
    <property type="term" value="P:methylation"/>
    <property type="evidence" value="ECO:0007669"/>
    <property type="project" value="UniProtKB-KW"/>
</dbReference>
<proteinExistence type="predicted"/>
<protein>
    <submittedName>
        <fullName evidence="1">Methyltransferase</fullName>
    </submittedName>
</protein>
<evidence type="ECO:0000313" key="2">
    <source>
        <dbReference type="Proteomes" id="UP000001261"/>
    </source>
</evidence>
<accession>A0A0E1RX66</accession>
<gene>
    <name evidence="1" type="ORF">CIMG_05772</name>
</gene>
<dbReference type="GO" id="GO:0008168">
    <property type="term" value="F:methyltransferase activity"/>
    <property type="evidence" value="ECO:0007669"/>
    <property type="project" value="UniProtKB-KW"/>
</dbReference>
<sequence>MAEIDEDIAISYDDDRDSTLGEDIYPETETLRSSIMDYQYENGRRYHAYHSGSYWGPNDEKAKWHADLGHYLYKLLLRGKLYLAPIPKNPQRVIDIGTGTGIWAIEFADRHPSSAVTGTDLSPIQPTLVPPNLSFEIDDCCDEWLYALESFDFIHVRGLYGSVSDWDEFYMRAINHLKPGGYIEQAELSVNAKSDDHSTDGTVMEEWARAFFDAGDALCKSFRTVDEAKSKIIAAGFEDVTEHRFKCPIGEWPENPRLKELGKVMRLYLEEGVEDCSARLLPEVLMWSTEQVKDIQDRMRKALRDNAIHSYCEISVVHGRKPCRD</sequence>
<reference evidence="2" key="2">
    <citation type="journal article" date="2010" name="Genome Res.">
        <title>Population genomic sequencing of Coccidioides fungi reveals recent hybridization and transposon control.</title>
        <authorList>
            <person name="Neafsey D.E."/>
            <person name="Barker B.M."/>
            <person name="Sharpton T.J."/>
            <person name="Stajich J.E."/>
            <person name="Park D.J."/>
            <person name="Whiston E."/>
            <person name="Hung C.-Y."/>
            <person name="McMahan C."/>
            <person name="White J."/>
            <person name="Sykes S."/>
            <person name="Heiman D."/>
            <person name="Young S."/>
            <person name="Zeng Q."/>
            <person name="Abouelleil A."/>
            <person name="Aftuck L."/>
            <person name="Bessette D."/>
            <person name="Brown A."/>
            <person name="FitzGerald M."/>
            <person name="Lui A."/>
            <person name="Macdonald J.P."/>
            <person name="Priest M."/>
            <person name="Orbach M.J."/>
            <person name="Galgiani J.N."/>
            <person name="Kirkland T.N."/>
            <person name="Cole G.T."/>
            <person name="Birren B.W."/>
            <person name="Henn M.R."/>
            <person name="Taylor J.W."/>
            <person name="Rounsley S.D."/>
        </authorList>
    </citation>
    <scope>GENOME REANNOTATION</scope>
    <source>
        <strain evidence="2">RS</strain>
    </source>
</reference>
<dbReference type="AlphaFoldDB" id="A0A0E1RX66"/>
<evidence type="ECO:0000313" key="1">
    <source>
        <dbReference type="EMBL" id="EAS30293.2"/>
    </source>
</evidence>
<keyword evidence="1" id="KW-0489">Methyltransferase</keyword>
<dbReference type="KEGG" id="cim:CIMG_05772"/>
<dbReference type="VEuPathDB" id="FungiDB:CIMG_05772"/>
<dbReference type="GeneID" id="4561726"/>
<dbReference type="InParanoid" id="A0A0E1RX66"/>
<dbReference type="SUPFAM" id="SSF53335">
    <property type="entry name" value="S-adenosyl-L-methionine-dependent methyltransferases"/>
    <property type="match status" value="1"/>
</dbReference>
<dbReference type="CDD" id="cd02440">
    <property type="entry name" value="AdoMet_MTases"/>
    <property type="match status" value="1"/>
</dbReference>
<dbReference type="InterPro" id="IPR029063">
    <property type="entry name" value="SAM-dependent_MTases_sf"/>
</dbReference>
<reference evidence="2" key="1">
    <citation type="journal article" date="2009" name="Genome Res.">
        <title>Comparative genomic analyses of the human fungal pathogens Coccidioides and their relatives.</title>
        <authorList>
            <person name="Sharpton T.J."/>
            <person name="Stajich J.E."/>
            <person name="Rounsley S.D."/>
            <person name="Gardner M.J."/>
            <person name="Wortman J.R."/>
            <person name="Jordar V.S."/>
            <person name="Maiti R."/>
            <person name="Kodira C.D."/>
            <person name="Neafsey D.E."/>
            <person name="Zeng Q."/>
            <person name="Hung C.-Y."/>
            <person name="McMahan C."/>
            <person name="Muszewska A."/>
            <person name="Grynberg M."/>
            <person name="Mandel M.A."/>
            <person name="Kellner E.M."/>
            <person name="Barker B.M."/>
            <person name="Galgiani J.N."/>
            <person name="Orbach M.J."/>
            <person name="Kirkland T.N."/>
            <person name="Cole G.T."/>
            <person name="Henn M.R."/>
            <person name="Birren B.W."/>
            <person name="Taylor J.W."/>
        </authorList>
    </citation>
    <scope>NUCLEOTIDE SEQUENCE [LARGE SCALE GENOMIC DNA]</scope>
    <source>
        <strain evidence="2">RS</strain>
    </source>
</reference>
<keyword evidence="2" id="KW-1185">Reference proteome</keyword>
<dbReference type="PANTHER" id="PTHR43591:SF10">
    <property type="entry name" value="ABC TRANSMEMBRANE TYPE-1 DOMAIN-CONTAINING PROTEIN-RELATED"/>
    <property type="match status" value="1"/>
</dbReference>
<dbReference type="PANTHER" id="PTHR43591">
    <property type="entry name" value="METHYLTRANSFERASE"/>
    <property type="match status" value="1"/>
</dbReference>
<keyword evidence="1" id="KW-0808">Transferase</keyword>
<organism evidence="1 2">
    <name type="scientific">Coccidioides immitis (strain RS)</name>
    <name type="common">Valley fever fungus</name>
    <dbReference type="NCBI Taxonomy" id="246410"/>
    <lineage>
        <taxon>Eukaryota</taxon>
        <taxon>Fungi</taxon>
        <taxon>Dikarya</taxon>
        <taxon>Ascomycota</taxon>
        <taxon>Pezizomycotina</taxon>
        <taxon>Eurotiomycetes</taxon>
        <taxon>Eurotiomycetidae</taxon>
        <taxon>Onygenales</taxon>
        <taxon>Onygenaceae</taxon>
        <taxon>Coccidioides</taxon>
    </lineage>
</organism>
<dbReference type="OrthoDB" id="2013972at2759"/>
<dbReference type="Gene3D" id="3.40.50.150">
    <property type="entry name" value="Vaccinia Virus protein VP39"/>
    <property type="match status" value="1"/>
</dbReference>
<dbReference type="EMBL" id="GG704912">
    <property type="protein sequence ID" value="EAS30293.2"/>
    <property type="molecule type" value="Genomic_DNA"/>
</dbReference>
<dbReference type="Proteomes" id="UP000001261">
    <property type="component" value="Unassembled WGS sequence"/>
</dbReference>
<dbReference type="Pfam" id="PF13489">
    <property type="entry name" value="Methyltransf_23"/>
    <property type="match status" value="1"/>
</dbReference>